<feature type="signal peptide" evidence="2">
    <location>
        <begin position="1"/>
        <end position="17"/>
    </location>
</feature>
<reference evidence="3" key="1">
    <citation type="submission" date="2022-07" db="EMBL/GenBank/DDBJ databases">
        <authorList>
            <person name="Macas J."/>
            <person name="Novak P."/>
            <person name="Neumann P."/>
        </authorList>
    </citation>
    <scope>NUCLEOTIDE SEQUENCE</scope>
</reference>
<proteinExistence type="predicted"/>
<name>A0A9P0YM72_CUSEU</name>
<keyword evidence="1" id="KW-0812">Transmembrane</keyword>
<dbReference type="OrthoDB" id="1327208at2759"/>
<dbReference type="AlphaFoldDB" id="A0A9P0YM72"/>
<accession>A0A9P0YM72</accession>
<evidence type="ECO:0000313" key="4">
    <source>
        <dbReference type="Proteomes" id="UP001152484"/>
    </source>
</evidence>
<evidence type="ECO:0000256" key="2">
    <source>
        <dbReference type="SAM" id="SignalP"/>
    </source>
</evidence>
<keyword evidence="1" id="KW-0472">Membrane</keyword>
<feature type="transmembrane region" description="Helical" evidence="1">
    <location>
        <begin position="107"/>
        <end position="132"/>
    </location>
</feature>
<feature type="chain" id="PRO_5040516417" evidence="2">
    <location>
        <begin position="18"/>
        <end position="161"/>
    </location>
</feature>
<dbReference type="EMBL" id="CAMAPE010000005">
    <property type="protein sequence ID" value="CAH9068324.1"/>
    <property type="molecule type" value="Genomic_DNA"/>
</dbReference>
<protein>
    <submittedName>
        <fullName evidence="3">Uncharacterized protein</fullName>
    </submittedName>
</protein>
<organism evidence="3 4">
    <name type="scientific">Cuscuta europaea</name>
    <name type="common">European dodder</name>
    <dbReference type="NCBI Taxonomy" id="41803"/>
    <lineage>
        <taxon>Eukaryota</taxon>
        <taxon>Viridiplantae</taxon>
        <taxon>Streptophyta</taxon>
        <taxon>Embryophyta</taxon>
        <taxon>Tracheophyta</taxon>
        <taxon>Spermatophyta</taxon>
        <taxon>Magnoliopsida</taxon>
        <taxon>eudicotyledons</taxon>
        <taxon>Gunneridae</taxon>
        <taxon>Pentapetalae</taxon>
        <taxon>asterids</taxon>
        <taxon>lamiids</taxon>
        <taxon>Solanales</taxon>
        <taxon>Convolvulaceae</taxon>
        <taxon>Cuscuteae</taxon>
        <taxon>Cuscuta</taxon>
        <taxon>Cuscuta subgen. Cuscuta</taxon>
    </lineage>
</organism>
<gene>
    <name evidence="3" type="ORF">CEURO_LOCUS2798</name>
</gene>
<sequence length="161" mass="18866">MECWVSFFLSFWMTEEAYFIGNLACDKVRAKAYKREGPMLLKIMDECRGGMGDERMESGEGLNKGEDRLMEHPLLPEPPPWSDRGARVGTVMFQENRLEGIWSFYKLFYFLMVLFTRFVCLRCFVFVGVYSFRSTIIIHNSGSYYVVRRIYMNSDCCVTSI</sequence>
<dbReference type="Proteomes" id="UP001152484">
    <property type="component" value="Unassembled WGS sequence"/>
</dbReference>
<keyword evidence="2" id="KW-0732">Signal</keyword>
<evidence type="ECO:0000313" key="3">
    <source>
        <dbReference type="EMBL" id="CAH9068324.1"/>
    </source>
</evidence>
<comment type="caution">
    <text evidence="3">The sequence shown here is derived from an EMBL/GenBank/DDBJ whole genome shotgun (WGS) entry which is preliminary data.</text>
</comment>
<evidence type="ECO:0000256" key="1">
    <source>
        <dbReference type="SAM" id="Phobius"/>
    </source>
</evidence>
<keyword evidence="1" id="KW-1133">Transmembrane helix</keyword>
<keyword evidence="4" id="KW-1185">Reference proteome</keyword>